<gene>
    <name evidence="1" type="ORF">SAMN02745671_02549</name>
</gene>
<name>A0A1M6G7C0_9FIRM</name>
<dbReference type="EMBL" id="FQYW01000027">
    <property type="protein sequence ID" value="SHJ05809.1"/>
    <property type="molecule type" value="Genomic_DNA"/>
</dbReference>
<sequence>MIFNPYQQVKNYQEYTETEIIDMLEREKNPFLYDYLIDRLYFYNVKKRNTKKEEYNILSARTMYKREHNEKELNLNYFSNYGI</sequence>
<dbReference type="RefSeq" id="WP_080326278.1">
    <property type="nucleotide sequence ID" value="NZ_FQYW01000027.1"/>
</dbReference>
<reference evidence="1 2" key="1">
    <citation type="submission" date="2016-11" db="EMBL/GenBank/DDBJ databases">
        <authorList>
            <person name="Jaros S."/>
            <person name="Januszkiewicz K."/>
            <person name="Wedrychowicz H."/>
        </authorList>
    </citation>
    <scope>NUCLEOTIDE SEQUENCE [LARGE SCALE GENOMIC DNA]</scope>
    <source>
        <strain evidence="1 2">DSM 3074</strain>
    </source>
</reference>
<organism evidence="1 2">
    <name type="scientific">Anaerovibrio lipolyticus DSM 3074</name>
    <dbReference type="NCBI Taxonomy" id="1120997"/>
    <lineage>
        <taxon>Bacteria</taxon>
        <taxon>Bacillati</taxon>
        <taxon>Bacillota</taxon>
        <taxon>Negativicutes</taxon>
        <taxon>Selenomonadales</taxon>
        <taxon>Selenomonadaceae</taxon>
        <taxon>Anaerovibrio</taxon>
    </lineage>
</organism>
<evidence type="ECO:0000313" key="1">
    <source>
        <dbReference type="EMBL" id="SHJ05809.1"/>
    </source>
</evidence>
<dbReference type="AlphaFoldDB" id="A0A1M6G7C0"/>
<protein>
    <submittedName>
        <fullName evidence="1">Uncharacterized protein</fullName>
    </submittedName>
</protein>
<dbReference type="Proteomes" id="UP000191240">
    <property type="component" value="Unassembled WGS sequence"/>
</dbReference>
<accession>A0A1M6G7C0</accession>
<evidence type="ECO:0000313" key="2">
    <source>
        <dbReference type="Proteomes" id="UP000191240"/>
    </source>
</evidence>
<proteinExistence type="predicted"/>
<dbReference type="OrthoDB" id="9967936at2"/>